<proteinExistence type="predicted"/>
<name>A0A1I1HPN7_9RHOB</name>
<dbReference type="STRING" id="441112.SAMN04488094_103239"/>
<dbReference type="SUPFAM" id="SSF53850">
    <property type="entry name" value="Periplasmic binding protein-like II"/>
    <property type="match status" value="1"/>
</dbReference>
<reference evidence="2 3" key="1">
    <citation type="submission" date="2016-10" db="EMBL/GenBank/DDBJ databases">
        <authorList>
            <person name="de Groot N.N."/>
        </authorList>
    </citation>
    <scope>NUCLEOTIDE SEQUENCE [LARGE SCALE GENOMIC DNA]</scope>
    <source>
        <strain evidence="2 3">DSM 19548</strain>
    </source>
</reference>
<sequence length="331" mass="35270">MNKLLKGLAAAAIAAMPVAVQAQETVKLISMPPGGSWYSYGSTFGEIISRSAGELDLNVEVMPRGGGMANPVAVNQGVADLGFVTSNAAVWARDGIGEEFKGRESKDITTVVGGLQTSYTTVVARKAYVDETGNDTLEKVLSAEELPRIAMKPTGSQVPIVANYMFEALGTSLEELRGKGAIVQVETAQIAQMLRDGTADVYVENAPIGQATMTETTLTSDMVFLPVGETVLSHMETLGMPTGTMPAGSYKGLETDYVNPTSPTLLIANRNVDEDAIYQVTKSLVESRDEIAETYAPLSGWDPQAGAQPNQAVLELHPGAARYYREQGWID</sequence>
<dbReference type="PANTHER" id="PTHR42941">
    <property type="entry name" value="SLL1037 PROTEIN"/>
    <property type="match status" value="1"/>
</dbReference>
<dbReference type="RefSeq" id="WP_093360209.1">
    <property type="nucleotide sequence ID" value="NZ_FOLG01000003.1"/>
</dbReference>
<evidence type="ECO:0000313" key="2">
    <source>
        <dbReference type="EMBL" id="SFC25904.1"/>
    </source>
</evidence>
<dbReference type="OrthoDB" id="9776669at2"/>
<organism evidence="2 3">
    <name type="scientific">Tropicimonas isoalkanivorans</name>
    <dbReference type="NCBI Taxonomy" id="441112"/>
    <lineage>
        <taxon>Bacteria</taxon>
        <taxon>Pseudomonadati</taxon>
        <taxon>Pseudomonadota</taxon>
        <taxon>Alphaproteobacteria</taxon>
        <taxon>Rhodobacterales</taxon>
        <taxon>Roseobacteraceae</taxon>
        <taxon>Tropicimonas</taxon>
    </lineage>
</organism>
<keyword evidence="3" id="KW-1185">Reference proteome</keyword>
<evidence type="ECO:0000313" key="3">
    <source>
        <dbReference type="Proteomes" id="UP000198728"/>
    </source>
</evidence>
<gene>
    <name evidence="2" type="ORF">SAMN04488094_103239</name>
</gene>
<feature type="signal peptide" evidence="1">
    <location>
        <begin position="1"/>
        <end position="22"/>
    </location>
</feature>
<dbReference type="PANTHER" id="PTHR42941:SF1">
    <property type="entry name" value="SLL1037 PROTEIN"/>
    <property type="match status" value="1"/>
</dbReference>
<feature type="chain" id="PRO_5011600443" description="TRAP transporter solute receptor, TAXI family" evidence="1">
    <location>
        <begin position="23"/>
        <end position="331"/>
    </location>
</feature>
<dbReference type="NCBIfam" id="TIGR02122">
    <property type="entry name" value="TRAP_TAXI"/>
    <property type="match status" value="1"/>
</dbReference>
<keyword evidence="1" id="KW-0732">Signal</keyword>
<dbReference type="Gene3D" id="3.40.190.10">
    <property type="entry name" value="Periplasmic binding protein-like II"/>
    <property type="match status" value="2"/>
</dbReference>
<dbReference type="Pfam" id="PF16868">
    <property type="entry name" value="NMT1_3"/>
    <property type="match status" value="1"/>
</dbReference>
<dbReference type="Proteomes" id="UP000198728">
    <property type="component" value="Unassembled WGS sequence"/>
</dbReference>
<dbReference type="InterPro" id="IPR011852">
    <property type="entry name" value="TRAP_TAXI"/>
</dbReference>
<protein>
    <recommendedName>
        <fullName evidence="4">TRAP transporter solute receptor, TAXI family</fullName>
    </recommendedName>
</protein>
<evidence type="ECO:0008006" key="4">
    <source>
        <dbReference type="Google" id="ProtNLM"/>
    </source>
</evidence>
<dbReference type="EMBL" id="FOLG01000003">
    <property type="protein sequence ID" value="SFC25904.1"/>
    <property type="molecule type" value="Genomic_DNA"/>
</dbReference>
<dbReference type="AlphaFoldDB" id="A0A1I1HPN7"/>
<accession>A0A1I1HPN7</accession>
<evidence type="ECO:0000256" key="1">
    <source>
        <dbReference type="SAM" id="SignalP"/>
    </source>
</evidence>